<dbReference type="GO" id="GO:0015179">
    <property type="term" value="F:L-amino acid transmembrane transporter activity"/>
    <property type="evidence" value="ECO:0007669"/>
    <property type="project" value="TreeGrafter"/>
</dbReference>
<dbReference type="Gene3D" id="1.20.1740.10">
    <property type="entry name" value="Amino acid/polyamine transporter I"/>
    <property type="match status" value="1"/>
</dbReference>
<feature type="transmembrane region" description="Helical" evidence="5">
    <location>
        <begin position="336"/>
        <end position="358"/>
    </location>
</feature>
<evidence type="ECO:0000256" key="2">
    <source>
        <dbReference type="ARBA" id="ARBA00022692"/>
    </source>
</evidence>
<dbReference type="PANTHER" id="PTHR11785:SF353">
    <property type="entry name" value="METHIONINE TRANSPORTER (EUROFUNG)"/>
    <property type="match status" value="1"/>
</dbReference>
<evidence type="ECO:0000313" key="7">
    <source>
        <dbReference type="Proteomes" id="UP000019384"/>
    </source>
</evidence>
<dbReference type="InterPro" id="IPR002293">
    <property type="entry name" value="AA/rel_permease1"/>
</dbReference>
<evidence type="ECO:0000256" key="5">
    <source>
        <dbReference type="SAM" id="Phobius"/>
    </source>
</evidence>
<dbReference type="PANTHER" id="PTHR11785">
    <property type="entry name" value="AMINO ACID TRANSPORTER"/>
    <property type="match status" value="1"/>
</dbReference>
<sequence length="594" mass="65236">MSQPLKYIKDSFLVIVLGIEGSSKDVSESADVDSLDAQDSIGAPVEKKSPLGYEVTYLSAFYLIIQGVIGTGIFATPATVLKSVGSVGASYLFWSVGFIVTILQIFMYVEYVTYYRRRSGAEVVYLEQAYPNPQFMVPVAYAATTIALSFATSSASAFATYIFKAANYEATAWESRALGVLPLILCALISAASTKFAMRLNSLIGFVKVIFVLFISFSGFAALSGATKAPKDHSIFQNAWEGTTTDGNAISNAIMKVVFAFGGAPYAFAVVAETNPKSTIRTYKYFVPFALLFIYVLYILCVTAYYAGIGNIDDIKNSGTLIAAVYFEKIFETESATKAVCAFVAISAFGHLLTVYIAHSRSLRECGRQGVLPFPRLWTSVKPFGTPIFPIFVTLVVNLIVLLAPPPGDAYNFVVDLGSYSGYIFNALLGIGLFRIRRFRKKQGLGYREFHLPTPVLVIVLLWYFFVLAMAFVPPKGTLIGSDVSFFYATYPLTTIGLFIGCFAYYFVWAKVLPKFGGYQHRIESYVLENGESGHRVAKVPLSELAEWESKHAYHFGGLSGGFDDAEETKRSTDDSFVERVDLGDLSKDSKSDR</sequence>
<gene>
    <name evidence="6" type="ORF">KUCA_T00003124001</name>
</gene>
<feature type="transmembrane region" description="Helical" evidence="5">
    <location>
        <begin position="175"/>
        <end position="194"/>
    </location>
</feature>
<feature type="transmembrane region" description="Helical" evidence="5">
    <location>
        <begin position="206"/>
        <end position="226"/>
    </location>
</feature>
<reference evidence="6" key="2">
    <citation type="submission" date="2014-02" db="EMBL/GenBank/DDBJ databases">
        <title>Complete DNA sequence of /Kuraishia capsulata/ illustrates novel genomic features among budding yeasts (/Saccharomycotina/).</title>
        <authorList>
            <person name="Morales L."/>
            <person name="Noel B."/>
            <person name="Porcel B."/>
            <person name="Marcet-Houben M."/>
            <person name="Hullo M-F."/>
            <person name="Sacerdot C."/>
            <person name="Tekaia F."/>
            <person name="Leh-Louis V."/>
            <person name="Despons L."/>
            <person name="Khanna V."/>
            <person name="Aury J-M."/>
            <person name="Barbe V."/>
            <person name="Couloux A."/>
            <person name="Labadie K."/>
            <person name="Pelletier E."/>
            <person name="Souciet J-L."/>
            <person name="Boekhout T."/>
            <person name="Gabaldon T."/>
            <person name="Wincker P."/>
            <person name="Dujon B."/>
        </authorList>
    </citation>
    <scope>NUCLEOTIDE SEQUENCE</scope>
    <source>
        <strain evidence="6">CBS 1993</strain>
    </source>
</reference>
<dbReference type="AlphaFoldDB" id="W6MPQ9"/>
<dbReference type="OrthoDB" id="5982228at2759"/>
<keyword evidence="7" id="KW-1185">Reference proteome</keyword>
<dbReference type="GO" id="GO:0016020">
    <property type="term" value="C:membrane"/>
    <property type="evidence" value="ECO:0007669"/>
    <property type="project" value="UniProtKB-SubCell"/>
</dbReference>
<feature type="transmembrane region" description="Helical" evidence="5">
    <location>
        <begin position="57"/>
        <end position="79"/>
    </location>
</feature>
<proteinExistence type="predicted"/>
<evidence type="ECO:0000256" key="4">
    <source>
        <dbReference type="ARBA" id="ARBA00023136"/>
    </source>
</evidence>
<dbReference type="Pfam" id="PF13520">
    <property type="entry name" value="AA_permease_2"/>
    <property type="match status" value="1"/>
</dbReference>
<protein>
    <recommendedName>
        <fullName evidence="8">Amino acid permease/ SLC12A domain-containing protein</fullName>
    </recommendedName>
</protein>
<feature type="transmembrane region" description="Helical" evidence="5">
    <location>
        <begin position="285"/>
        <end position="307"/>
    </location>
</feature>
<feature type="transmembrane region" description="Helical" evidence="5">
    <location>
        <begin position="486"/>
        <end position="508"/>
    </location>
</feature>
<reference evidence="6" key="1">
    <citation type="submission" date="2013-12" db="EMBL/GenBank/DDBJ databases">
        <authorList>
            <person name="Genoscope - CEA"/>
        </authorList>
    </citation>
    <scope>NUCLEOTIDE SEQUENCE</scope>
    <source>
        <strain evidence="6">CBS 1993</strain>
    </source>
</reference>
<evidence type="ECO:0008006" key="8">
    <source>
        <dbReference type="Google" id="ProtNLM"/>
    </source>
</evidence>
<dbReference type="HOGENOM" id="CLU_013661_0_0_1"/>
<dbReference type="EMBL" id="HG793128">
    <property type="protein sequence ID" value="CDK27147.1"/>
    <property type="molecule type" value="Genomic_DNA"/>
</dbReference>
<keyword evidence="4 5" id="KW-0472">Membrane</keyword>
<organism evidence="6 7">
    <name type="scientific">Kuraishia capsulata CBS 1993</name>
    <dbReference type="NCBI Taxonomy" id="1382522"/>
    <lineage>
        <taxon>Eukaryota</taxon>
        <taxon>Fungi</taxon>
        <taxon>Dikarya</taxon>
        <taxon>Ascomycota</taxon>
        <taxon>Saccharomycotina</taxon>
        <taxon>Pichiomycetes</taxon>
        <taxon>Pichiales</taxon>
        <taxon>Pichiaceae</taxon>
        <taxon>Kuraishia</taxon>
    </lineage>
</organism>
<dbReference type="InterPro" id="IPR050598">
    <property type="entry name" value="AminoAcid_Transporter"/>
</dbReference>
<dbReference type="RefSeq" id="XP_022459143.1">
    <property type="nucleotide sequence ID" value="XM_022601507.1"/>
</dbReference>
<dbReference type="GeneID" id="34520531"/>
<accession>W6MPQ9</accession>
<feature type="transmembrane region" description="Helical" evidence="5">
    <location>
        <begin position="384"/>
        <end position="405"/>
    </location>
</feature>
<keyword evidence="3 5" id="KW-1133">Transmembrane helix</keyword>
<evidence type="ECO:0000256" key="1">
    <source>
        <dbReference type="ARBA" id="ARBA00004141"/>
    </source>
</evidence>
<keyword evidence="2 5" id="KW-0812">Transmembrane</keyword>
<feature type="transmembrane region" description="Helical" evidence="5">
    <location>
        <begin position="253"/>
        <end position="273"/>
    </location>
</feature>
<feature type="transmembrane region" description="Helical" evidence="5">
    <location>
        <begin position="417"/>
        <end position="436"/>
    </location>
</feature>
<feature type="transmembrane region" description="Helical" evidence="5">
    <location>
        <begin position="456"/>
        <end position="474"/>
    </location>
</feature>
<feature type="transmembrane region" description="Helical" evidence="5">
    <location>
        <begin position="139"/>
        <end position="163"/>
    </location>
</feature>
<evidence type="ECO:0000313" key="6">
    <source>
        <dbReference type="EMBL" id="CDK27147.1"/>
    </source>
</evidence>
<dbReference type="STRING" id="1382522.W6MPQ9"/>
<feature type="transmembrane region" description="Helical" evidence="5">
    <location>
        <begin position="91"/>
        <end position="109"/>
    </location>
</feature>
<comment type="subcellular location">
    <subcellularLocation>
        <location evidence="1">Membrane</location>
        <topology evidence="1">Multi-pass membrane protein</topology>
    </subcellularLocation>
</comment>
<name>W6MPQ9_9ASCO</name>
<dbReference type="Proteomes" id="UP000019384">
    <property type="component" value="Unassembled WGS sequence"/>
</dbReference>
<evidence type="ECO:0000256" key="3">
    <source>
        <dbReference type="ARBA" id="ARBA00022989"/>
    </source>
</evidence>